<dbReference type="Proteomes" id="UP000252519">
    <property type="component" value="Unassembled WGS sequence"/>
</dbReference>
<name>A0A368HCU2_ANCCA</name>
<evidence type="ECO:0000313" key="3">
    <source>
        <dbReference type="Proteomes" id="UP000252519"/>
    </source>
</evidence>
<organism evidence="2 3">
    <name type="scientific">Ancylostoma caninum</name>
    <name type="common">Dog hookworm</name>
    <dbReference type="NCBI Taxonomy" id="29170"/>
    <lineage>
        <taxon>Eukaryota</taxon>
        <taxon>Metazoa</taxon>
        <taxon>Ecdysozoa</taxon>
        <taxon>Nematoda</taxon>
        <taxon>Chromadorea</taxon>
        <taxon>Rhabditida</taxon>
        <taxon>Rhabditina</taxon>
        <taxon>Rhabditomorpha</taxon>
        <taxon>Strongyloidea</taxon>
        <taxon>Ancylostomatidae</taxon>
        <taxon>Ancylostomatinae</taxon>
        <taxon>Ancylostoma</taxon>
    </lineage>
</organism>
<feature type="chain" id="PRO_5016785035" evidence="1">
    <location>
        <begin position="22"/>
        <end position="106"/>
    </location>
</feature>
<feature type="signal peptide" evidence="1">
    <location>
        <begin position="1"/>
        <end position="21"/>
    </location>
</feature>
<keyword evidence="1" id="KW-0732">Signal</keyword>
<proteinExistence type="predicted"/>
<reference evidence="2 3" key="1">
    <citation type="submission" date="2014-10" db="EMBL/GenBank/DDBJ databases">
        <title>Draft genome of the hookworm Ancylostoma caninum.</title>
        <authorList>
            <person name="Mitreva M."/>
        </authorList>
    </citation>
    <scope>NUCLEOTIDE SEQUENCE [LARGE SCALE GENOMIC DNA]</scope>
    <source>
        <strain evidence="2 3">Baltimore</strain>
    </source>
</reference>
<accession>A0A368HCU2</accession>
<evidence type="ECO:0000256" key="1">
    <source>
        <dbReference type="SAM" id="SignalP"/>
    </source>
</evidence>
<gene>
    <name evidence="2" type="ORF">ANCCAN_00690</name>
</gene>
<dbReference type="AlphaFoldDB" id="A0A368HCU2"/>
<keyword evidence="3" id="KW-1185">Reference proteome</keyword>
<sequence length="106" mass="12190">MQGLSVVLCFVSSVLICSAPAQDYDRDYSPPIVVRLMKPRRFHAPRRHERKMACQRCSPLKFENAEIDQVIELRIVKVWNIDLSTLQIGTNDPGGEFMFFCNDNSE</sequence>
<protein>
    <submittedName>
        <fullName evidence="2">Uncharacterized protein</fullName>
    </submittedName>
</protein>
<dbReference type="EMBL" id="JOJR01000003">
    <property type="protein sequence ID" value="RCN53137.1"/>
    <property type="molecule type" value="Genomic_DNA"/>
</dbReference>
<comment type="caution">
    <text evidence="2">The sequence shown here is derived from an EMBL/GenBank/DDBJ whole genome shotgun (WGS) entry which is preliminary data.</text>
</comment>
<evidence type="ECO:0000313" key="2">
    <source>
        <dbReference type="EMBL" id="RCN53137.1"/>
    </source>
</evidence>